<dbReference type="GO" id="GO:0046872">
    <property type="term" value="F:metal ion binding"/>
    <property type="evidence" value="ECO:0007669"/>
    <property type="project" value="UniProtKB-KW"/>
</dbReference>
<comment type="similarity">
    <text evidence="10">Belongs to the MntA antitoxin family.</text>
</comment>
<dbReference type="PANTHER" id="PTHR33571">
    <property type="entry name" value="SSL8005 PROTEIN"/>
    <property type="match status" value="1"/>
</dbReference>
<dbReference type="RefSeq" id="WP_255332658.1">
    <property type="nucleotide sequence ID" value="NZ_VOTZ01000012.1"/>
</dbReference>
<keyword evidence="6" id="KW-0547">Nucleotide-binding</keyword>
<dbReference type="InterPro" id="IPR043519">
    <property type="entry name" value="NT_sf"/>
</dbReference>
<dbReference type="GO" id="GO:0005524">
    <property type="term" value="F:ATP binding"/>
    <property type="evidence" value="ECO:0007669"/>
    <property type="project" value="UniProtKB-KW"/>
</dbReference>
<evidence type="ECO:0000313" key="14">
    <source>
        <dbReference type="EMBL" id="MCQ1538709.1"/>
    </source>
</evidence>
<keyword evidence="8" id="KW-0460">Magnesium</keyword>
<keyword evidence="2" id="KW-1277">Toxin-antitoxin system</keyword>
<evidence type="ECO:0000256" key="10">
    <source>
        <dbReference type="ARBA" id="ARBA00038276"/>
    </source>
</evidence>
<comment type="catalytic activity">
    <reaction evidence="11">
        <text>O-(5'-adenylyl)-L-tyrosyl-[protein] + ATP = O-[5'-(adenylyl-(5'-&gt;3')-adenylyl)]-L-tyrosyl-[protein] + diphosphate</text>
        <dbReference type="Rhea" id="RHEA:66528"/>
        <dbReference type="Rhea" id="RHEA-COMP:13846"/>
        <dbReference type="Rhea" id="RHEA-COMP:17046"/>
        <dbReference type="ChEBI" id="CHEBI:30616"/>
        <dbReference type="ChEBI" id="CHEBI:33019"/>
        <dbReference type="ChEBI" id="CHEBI:83624"/>
        <dbReference type="ChEBI" id="CHEBI:167160"/>
    </reaction>
</comment>
<evidence type="ECO:0000256" key="5">
    <source>
        <dbReference type="ARBA" id="ARBA00022723"/>
    </source>
</evidence>
<dbReference type="SUPFAM" id="SSF81301">
    <property type="entry name" value="Nucleotidyltransferase"/>
    <property type="match status" value="1"/>
</dbReference>
<dbReference type="PANTHER" id="PTHR33571:SF14">
    <property type="entry name" value="PROTEIN ADENYLYLTRANSFERASE MJ0435-RELATED"/>
    <property type="match status" value="1"/>
</dbReference>
<name>A0ABD4TLS0_9EURY</name>
<keyword evidence="5" id="KW-0479">Metal-binding</keyword>
<dbReference type="GO" id="GO:0070733">
    <property type="term" value="F:AMPylase activity"/>
    <property type="evidence" value="ECO:0007669"/>
    <property type="project" value="UniProtKB-EC"/>
</dbReference>
<dbReference type="EMBL" id="VOTZ01000012">
    <property type="protein sequence ID" value="MCQ1538709.1"/>
    <property type="molecule type" value="Genomic_DNA"/>
</dbReference>
<keyword evidence="4" id="KW-0548">Nucleotidyltransferase</keyword>
<keyword evidence="15" id="KW-1185">Reference proteome</keyword>
<gene>
    <name evidence="14" type="ORF">FTO68_06895</name>
</gene>
<comment type="caution">
    <text evidence="14">The sequence shown here is derived from an EMBL/GenBank/DDBJ whole genome shotgun (WGS) entry which is preliminary data.</text>
</comment>
<proteinExistence type="inferred from homology"/>
<dbReference type="CDD" id="cd05403">
    <property type="entry name" value="NT_KNTase_like"/>
    <property type="match status" value="1"/>
</dbReference>
<comment type="catalytic activity">
    <reaction evidence="12">
        <text>L-tyrosyl-[protein] + ATP = O-(5'-adenylyl)-L-tyrosyl-[protein] + diphosphate</text>
        <dbReference type="Rhea" id="RHEA:54288"/>
        <dbReference type="Rhea" id="RHEA-COMP:10136"/>
        <dbReference type="Rhea" id="RHEA-COMP:13846"/>
        <dbReference type="ChEBI" id="CHEBI:30616"/>
        <dbReference type="ChEBI" id="CHEBI:33019"/>
        <dbReference type="ChEBI" id="CHEBI:46858"/>
        <dbReference type="ChEBI" id="CHEBI:83624"/>
        <dbReference type="EC" id="2.7.7.108"/>
    </reaction>
</comment>
<sequence length="108" mass="12605">MPQRPEDIPKTWTVHSIIRKIQKAKPELQQRYPIKEIAIFGSFARNEQTEESDLDILVAFERPIGWDVIDLKDELEEILKRNIDLVLKGGIATRPRLMSYIEKDAIYA</sequence>
<evidence type="ECO:0000256" key="3">
    <source>
        <dbReference type="ARBA" id="ARBA00022679"/>
    </source>
</evidence>
<keyword evidence="7" id="KW-0067">ATP-binding</keyword>
<organism evidence="14 15">
    <name type="scientific">Methanocalculus taiwanensis</name>
    <dbReference type="NCBI Taxonomy" id="106207"/>
    <lineage>
        <taxon>Archaea</taxon>
        <taxon>Methanobacteriati</taxon>
        <taxon>Methanobacteriota</taxon>
        <taxon>Stenosarchaea group</taxon>
        <taxon>Methanomicrobia</taxon>
        <taxon>Methanomicrobiales</taxon>
        <taxon>Methanocalculaceae</taxon>
        <taxon>Methanocalculus</taxon>
    </lineage>
</organism>
<evidence type="ECO:0000256" key="8">
    <source>
        <dbReference type="ARBA" id="ARBA00022842"/>
    </source>
</evidence>
<evidence type="ECO:0000256" key="11">
    <source>
        <dbReference type="ARBA" id="ARBA00047518"/>
    </source>
</evidence>
<accession>A0ABD4TLS0</accession>
<evidence type="ECO:0000256" key="7">
    <source>
        <dbReference type="ARBA" id="ARBA00022840"/>
    </source>
</evidence>
<evidence type="ECO:0000313" key="15">
    <source>
        <dbReference type="Proteomes" id="UP001524383"/>
    </source>
</evidence>
<evidence type="ECO:0000259" key="13">
    <source>
        <dbReference type="Pfam" id="PF01909"/>
    </source>
</evidence>
<reference evidence="14 15" key="1">
    <citation type="submission" date="2019-08" db="EMBL/GenBank/DDBJ databases">
        <authorList>
            <person name="Chen S.-C."/>
            <person name="Lai M.-C."/>
            <person name="You Y.-T."/>
        </authorList>
    </citation>
    <scope>NUCLEOTIDE SEQUENCE [LARGE SCALE GENOMIC DNA]</scope>
    <source>
        <strain evidence="14 15">P2F9704a</strain>
    </source>
</reference>
<evidence type="ECO:0000256" key="9">
    <source>
        <dbReference type="ARBA" id="ARBA00034531"/>
    </source>
</evidence>
<evidence type="ECO:0000256" key="12">
    <source>
        <dbReference type="ARBA" id="ARBA00048696"/>
    </source>
</evidence>
<comment type="cofactor">
    <cofactor evidence="1">
        <name>Mg(2+)</name>
        <dbReference type="ChEBI" id="CHEBI:18420"/>
    </cofactor>
</comment>
<dbReference type="Proteomes" id="UP001524383">
    <property type="component" value="Unassembled WGS sequence"/>
</dbReference>
<dbReference type="Pfam" id="PF01909">
    <property type="entry name" value="NTP_transf_2"/>
    <property type="match status" value="1"/>
</dbReference>
<keyword evidence="3" id="KW-0808">Transferase</keyword>
<evidence type="ECO:0000256" key="4">
    <source>
        <dbReference type="ARBA" id="ARBA00022695"/>
    </source>
</evidence>
<evidence type="ECO:0000256" key="2">
    <source>
        <dbReference type="ARBA" id="ARBA00022649"/>
    </source>
</evidence>
<dbReference type="AlphaFoldDB" id="A0ABD4TLS0"/>
<dbReference type="InterPro" id="IPR002934">
    <property type="entry name" value="Polymerase_NTP_transf_dom"/>
</dbReference>
<feature type="domain" description="Polymerase nucleotidyl transferase" evidence="13">
    <location>
        <begin position="21"/>
        <end position="104"/>
    </location>
</feature>
<protein>
    <recommendedName>
        <fullName evidence="9">protein adenylyltransferase</fullName>
        <ecNumber evidence="9">2.7.7.108</ecNumber>
    </recommendedName>
</protein>
<dbReference type="Gene3D" id="3.30.460.10">
    <property type="entry name" value="Beta Polymerase, domain 2"/>
    <property type="match status" value="1"/>
</dbReference>
<dbReference type="InterPro" id="IPR052038">
    <property type="entry name" value="Type-VII_TA_antitoxin"/>
</dbReference>
<evidence type="ECO:0000256" key="6">
    <source>
        <dbReference type="ARBA" id="ARBA00022741"/>
    </source>
</evidence>
<evidence type="ECO:0000256" key="1">
    <source>
        <dbReference type="ARBA" id="ARBA00001946"/>
    </source>
</evidence>
<dbReference type="EC" id="2.7.7.108" evidence="9"/>